<dbReference type="GO" id="GO:0004042">
    <property type="term" value="F:L-glutamate N-acetyltransferase activity"/>
    <property type="evidence" value="ECO:0007669"/>
    <property type="project" value="UniProtKB-UniRule"/>
</dbReference>
<evidence type="ECO:0000256" key="9">
    <source>
        <dbReference type="HAMAP-Rule" id="MF_01106"/>
    </source>
</evidence>
<dbReference type="HAMAP" id="MF_01106">
    <property type="entry name" value="ArgJ"/>
    <property type="match status" value="1"/>
</dbReference>
<keyword evidence="5 9" id="KW-0808">Transferase</keyword>
<keyword evidence="9" id="KW-0963">Cytoplasm</keyword>
<name>K4KNH0_SIMAS</name>
<organism evidence="10 11">
    <name type="scientific">Simiduia agarivorans (strain DSM 21679 / JCM 13881 / BCRC 17597 / SA1)</name>
    <dbReference type="NCBI Taxonomy" id="1117647"/>
    <lineage>
        <taxon>Bacteria</taxon>
        <taxon>Pseudomonadati</taxon>
        <taxon>Pseudomonadota</taxon>
        <taxon>Gammaproteobacteria</taxon>
        <taxon>Cellvibrionales</taxon>
        <taxon>Cellvibrionaceae</taxon>
        <taxon>Simiduia</taxon>
    </lineage>
</organism>
<keyword evidence="4 9" id="KW-0028">Amino-acid biosynthesis</keyword>
<evidence type="ECO:0000256" key="8">
    <source>
        <dbReference type="ARBA" id="ARBA00049439"/>
    </source>
</evidence>
<evidence type="ECO:0000256" key="3">
    <source>
        <dbReference type="ARBA" id="ARBA00022571"/>
    </source>
</evidence>
<evidence type="ECO:0000313" key="11">
    <source>
        <dbReference type="Proteomes" id="UP000000466"/>
    </source>
</evidence>
<dbReference type="OrthoDB" id="9804242at2"/>
<dbReference type="GO" id="GO:0006526">
    <property type="term" value="P:L-arginine biosynthetic process"/>
    <property type="evidence" value="ECO:0007669"/>
    <property type="project" value="UniProtKB-UniRule"/>
</dbReference>
<dbReference type="eggNOG" id="COG1364">
    <property type="taxonomic scope" value="Bacteria"/>
</dbReference>
<feature type="binding site" evidence="9">
    <location>
        <position position="179"/>
    </location>
    <ligand>
        <name>substrate</name>
    </ligand>
</feature>
<dbReference type="Gene3D" id="3.10.20.340">
    <property type="entry name" value="ArgJ beta chain, C-terminal domain"/>
    <property type="match status" value="1"/>
</dbReference>
<comment type="subunit">
    <text evidence="2 9">Heterotetramer of two alpha and two beta chains.</text>
</comment>
<evidence type="ECO:0000256" key="7">
    <source>
        <dbReference type="ARBA" id="ARBA00023315"/>
    </source>
</evidence>
<dbReference type="GO" id="GO:0004358">
    <property type="term" value="F:L-glutamate N-acetyltransferase activity, acting on acetyl-L-ornithine as donor"/>
    <property type="evidence" value="ECO:0007669"/>
    <property type="project" value="UniProtKB-UniRule"/>
</dbReference>
<feature type="binding site" evidence="9">
    <location>
        <position position="190"/>
    </location>
    <ligand>
        <name>substrate</name>
    </ligand>
</feature>
<feature type="binding site" evidence="9">
    <location>
        <position position="277"/>
    </location>
    <ligand>
        <name>substrate</name>
    </ligand>
</feature>
<evidence type="ECO:0000256" key="1">
    <source>
        <dbReference type="ARBA" id="ARBA00006774"/>
    </source>
</evidence>
<dbReference type="STRING" id="1117647.M5M_17855"/>
<dbReference type="PANTHER" id="PTHR23100">
    <property type="entry name" value="ARGININE BIOSYNTHESIS BIFUNCTIONAL PROTEIN ARGJ"/>
    <property type="match status" value="1"/>
</dbReference>
<proteinExistence type="inferred from homology"/>
<dbReference type="KEGG" id="saga:M5M_17855"/>
<keyword evidence="9" id="KW-0511">Multifunctional enzyme</keyword>
<protein>
    <recommendedName>
        <fullName evidence="9">Arginine biosynthesis bifunctional protein ArgJ</fullName>
    </recommendedName>
    <domain>
        <recommendedName>
            <fullName evidence="9">Glutamate N-acetyltransferase</fullName>
            <ecNumber evidence="9">2.3.1.35</ecNumber>
        </recommendedName>
        <alternativeName>
            <fullName evidence="9">Ornithine acetyltransferase</fullName>
            <shortName evidence="9">OATase</shortName>
        </alternativeName>
        <alternativeName>
            <fullName evidence="9">Ornithine transacetylase</fullName>
        </alternativeName>
    </domain>
    <domain>
        <recommendedName>
            <fullName evidence="9">Amino-acid acetyltransferase</fullName>
            <ecNumber evidence="9">2.3.1.1</ecNumber>
        </recommendedName>
        <alternativeName>
            <fullName evidence="9">N-acetylglutamate synthase</fullName>
            <shortName evidence="9">AGSase</shortName>
        </alternativeName>
    </domain>
    <component>
        <recommendedName>
            <fullName evidence="9">Arginine biosynthesis bifunctional protein ArgJ alpha chain</fullName>
        </recommendedName>
    </component>
    <component>
        <recommendedName>
            <fullName evidence="9">Arginine biosynthesis bifunctional protein ArgJ beta chain</fullName>
        </recommendedName>
    </component>
</protein>
<dbReference type="EC" id="2.3.1.1" evidence="9"/>
<dbReference type="PANTHER" id="PTHR23100:SF0">
    <property type="entry name" value="ARGININE BIOSYNTHESIS BIFUNCTIONAL PROTEIN ARGJ, MITOCHONDRIAL"/>
    <property type="match status" value="1"/>
</dbReference>
<accession>K4KNH0</accession>
<keyword evidence="6 9" id="KW-0068">Autocatalytic cleavage</keyword>
<feature type="site" description="Involved in the stabilization of negative charge on the oxyanion by the formation of the oxyanion hole" evidence="9">
    <location>
        <position position="116"/>
    </location>
</feature>
<comment type="similarity">
    <text evidence="1 9">Belongs to the ArgJ family.</text>
</comment>
<dbReference type="FunFam" id="3.10.20.340:FF:000001">
    <property type="entry name" value="Arginine biosynthesis bifunctional protein ArgJ, chloroplastic"/>
    <property type="match status" value="1"/>
</dbReference>
<dbReference type="InterPro" id="IPR016117">
    <property type="entry name" value="ArgJ-like_dom_sf"/>
</dbReference>
<dbReference type="Pfam" id="PF01960">
    <property type="entry name" value="ArgJ"/>
    <property type="match status" value="1"/>
</dbReference>
<dbReference type="CDD" id="cd02152">
    <property type="entry name" value="OAT"/>
    <property type="match status" value="1"/>
</dbReference>
<dbReference type="Proteomes" id="UP000000466">
    <property type="component" value="Chromosome"/>
</dbReference>
<dbReference type="RefSeq" id="WP_015048852.1">
    <property type="nucleotide sequence ID" value="NC_018868.3"/>
</dbReference>
<evidence type="ECO:0000256" key="4">
    <source>
        <dbReference type="ARBA" id="ARBA00022605"/>
    </source>
</evidence>
<evidence type="ECO:0000256" key="5">
    <source>
        <dbReference type="ARBA" id="ARBA00022679"/>
    </source>
</evidence>
<dbReference type="SUPFAM" id="SSF56266">
    <property type="entry name" value="DmpA/ArgJ-like"/>
    <property type="match status" value="1"/>
</dbReference>
<feature type="site" description="Cleavage; by autolysis" evidence="9">
    <location>
        <begin position="189"/>
        <end position="190"/>
    </location>
</feature>
<feature type="chain" id="PRO_5023474792" description="Arginine biosynthesis bifunctional protein ArgJ beta chain" evidence="9">
    <location>
        <begin position="190"/>
        <end position="406"/>
    </location>
</feature>
<evidence type="ECO:0000256" key="2">
    <source>
        <dbReference type="ARBA" id="ARBA00011475"/>
    </source>
</evidence>
<keyword evidence="7 9" id="KW-0012">Acyltransferase</keyword>
<dbReference type="GO" id="GO:0006592">
    <property type="term" value="P:ornithine biosynthetic process"/>
    <property type="evidence" value="ECO:0007669"/>
    <property type="project" value="TreeGrafter"/>
</dbReference>
<evidence type="ECO:0000313" key="10">
    <source>
        <dbReference type="EMBL" id="AFV00700.1"/>
    </source>
</evidence>
<dbReference type="EMBL" id="CP003746">
    <property type="protein sequence ID" value="AFV00700.1"/>
    <property type="molecule type" value="Genomic_DNA"/>
</dbReference>
<dbReference type="UniPathway" id="UPA00068">
    <property type="reaction ID" value="UER00106"/>
</dbReference>
<comment type="pathway">
    <text evidence="9">Amino-acid biosynthesis; L-arginine biosynthesis; N(2)-acetyl-L-ornithine from L-glutamate: step 1/4.</text>
</comment>
<feature type="chain" id="PRO_5023474793" description="Arginine biosynthesis bifunctional protein ArgJ alpha chain" evidence="9">
    <location>
        <begin position="1"/>
        <end position="189"/>
    </location>
</feature>
<reference evidence="10 11" key="1">
    <citation type="journal article" date="2013" name="Genome Announc.">
        <title>Complete genome sequence of Simiduia agarivorans SA1(T), a marine bacterium able to degrade a variety of polysaccharides.</title>
        <authorList>
            <person name="Lin S.Y."/>
            <person name="Shieh W.Y."/>
            <person name="Chen J.S."/>
            <person name="Tang S.L."/>
        </authorList>
    </citation>
    <scope>NUCLEOTIDE SEQUENCE [LARGE SCALE GENOMIC DNA]</scope>
    <source>
        <strain evidence="11">DSM 21679 / JCM 13881 / BCRC 17597 / SA1</strain>
    </source>
</reference>
<comment type="subcellular location">
    <subcellularLocation>
        <location evidence="9">Cytoplasm</location>
    </subcellularLocation>
</comment>
<dbReference type="EC" id="2.3.1.35" evidence="9"/>
<dbReference type="FunFam" id="3.60.70.12:FF:000001">
    <property type="entry name" value="Arginine biosynthesis bifunctional protein ArgJ, chloroplastic"/>
    <property type="match status" value="1"/>
</dbReference>
<evidence type="ECO:0000256" key="6">
    <source>
        <dbReference type="ARBA" id="ARBA00022813"/>
    </source>
</evidence>
<feature type="binding site" evidence="9">
    <location>
        <position position="406"/>
    </location>
    <ligand>
        <name>substrate</name>
    </ligand>
</feature>
<comment type="function">
    <text evidence="9">Catalyzes two activities which are involved in the cyclic version of arginine biosynthesis: the synthesis of N-acetylglutamate from glutamate and acetyl-CoA as the acetyl donor, and of ornithine by transacetylation between N(2)-acetylornithine and glutamate.</text>
</comment>
<dbReference type="InterPro" id="IPR042195">
    <property type="entry name" value="ArgJ_beta_C"/>
</dbReference>
<dbReference type="GO" id="GO:0005737">
    <property type="term" value="C:cytoplasm"/>
    <property type="evidence" value="ECO:0007669"/>
    <property type="project" value="UniProtKB-SubCell"/>
</dbReference>
<comment type="catalytic activity">
    <reaction evidence="9">
        <text>L-glutamate + acetyl-CoA = N-acetyl-L-glutamate + CoA + H(+)</text>
        <dbReference type="Rhea" id="RHEA:24292"/>
        <dbReference type="ChEBI" id="CHEBI:15378"/>
        <dbReference type="ChEBI" id="CHEBI:29985"/>
        <dbReference type="ChEBI" id="CHEBI:44337"/>
        <dbReference type="ChEBI" id="CHEBI:57287"/>
        <dbReference type="ChEBI" id="CHEBI:57288"/>
        <dbReference type="EC" id="2.3.1.1"/>
    </reaction>
</comment>
<dbReference type="NCBIfam" id="TIGR00120">
    <property type="entry name" value="ArgJ"/>
    <property type="match status" value="1"/>
</dbReference>
<dbReference type="AlphaFoldDB" id="K4KNH0"/>
<feature type="active site" description="Nucleophile" evidence="9">
    <location>
        <position position="190"/>
    </location>
</feature>
<comment type="catalytic activity">
    <reaction evidence="8 9">
        <text>N(2)-acetyl-L-ornithine + L-glutamate = N-acetyl-L-glutamate + L-ornithine</text>
        <dbReference type="Rhea" id="RHEA:15349"/>
        <dbReference type="ChEBI" id="CHEBI:29985"/>
        <dbReference type="ChEBI" id="CHEBI:44337"/>
        <dbReference type="ChEBI" id="CHEBI:46911"/>
        <dbReference type="ChEBI" id="CHEBI:57805"/>
        <dbReference type="EC" id="2.3.1.35"/>
    </reaction>
</comment>
<dbReference type="NCBIfam" id="NF003802">
    <property type="entry name" value="PRK05388.1"/>
    <property type="match status" value="1"/>
</dbReference>
<feature type="binding site" evidence="9">
    <location>
        <position position="401"/>
    </location>
    <ligand>
        <name>substrate</name>
    </ligand>
</feature>
<keyword evidence="11" id="KW-1185">Reference proteome</keyword>
<feature type="binding site" evidence="9">
    <location>
        <position position="153"/>
    </location>
    <ligand>
        <name>substrate</name>
    </ligand>
</feature>
<gene>
    <name evidence="9" type="primary">argJ</name>
    <name evidence="10" type="ordered locus">M5M_17855</name>
</gene>
<dbReference type="Gene3D" id="3.60.70.12">
    <property type="entry name" value="L-amino peptidase D-ALA esterase/amidase"/>
    <property type="match status" value="1"/>
</dbReference>
<comment type="pathway">
    <text evidence="9">Amino-acid biosynthesis; L-arginine biosynthesis; L-ornithine and N-acetyl-L-glutamate from L-glutamate and N(2)-acetyl-L-ornithine (cyclic): step 1/1.</text>
</comment>
<dbReference type="InterPro" id="IPR002813">
    <property type="entry name" value="Arg_biosynth_ArgJ"/>
</dbReference>
<sequence>MAVGEFPFPQMHPVPGFSLGVASAGIKRPGRRDVVVMAAAEGATVAGVFTTNAFCAAPVTVCKERLAKGAPRYFVTNTGNANACTGASGLANARKVCAEVARLLNCDENLVLPFSTGVIGEPLPVDKILPVLPDAVAALAEDQWENAGHGIMTTDTRPKGATAAFTFEGETIVVSGISKGSGMIKPNMATMLGYVATNAKVSQPVLQALLREATDLSFNRITVDGDTSTNDSGVLIATGKTALPEITEAAGDYYQKLRAAVIEVHEQLARAIVADGEGATKFVTIEVSGAAKKAEATQVAYAVAHSPLIKTALFASDPNWGRIVAAIGYAGVDGLDADKVRVHLGDALIVENGGRADSYTEQQGQAVMNQAEITIRIDLGRGQEADRVWTTDFSHDYVTINADYRS</sequence>
<feature type="site" description="Involved in the stabilization of negative charge on the oxyanion by the formation of the oxyanion hole" evidence="9">
    <location>
        <position position="117"/>
    </location>
</feature>
<dbReference type="HOGENOM" id="CLU_027172_1_0_6"/>
<keyword evidence="3 9" id="KW-0055">Arginine biosynthesis</keyword>